<dbReference type="SUPFAM" id="SSF54427">
    <property type="entry name" value="NTF2-like"/>
    <property type="match status" value="1"/>
</dbReference>
<evidence type="ECO:0000313" key="3">
    <source>
        <dbReference type="Proteomes" id="UP000233750"/>
    </source>
</evidence>
<name>A0A2N3WNA8_9PSEU</name>
<feature type="domain" description="SnoaL-like" evidence="1">
    <location>
        <begin position="8"/>
        <end position="129"/>
    </location>
</feature>
<dbReference type="AlphaFoldDB" id="A0A2N3WNA8"/>
<dbReference type="InterPro" id="IPR032710">
    <property type="entry name" value="NTF2-like_dom_sf"/>
</dbReference>
<reference evidence="2 3" key="1">
    <citation type="submission" date="2017-12" db="EMBL/GenBank/DDBJ databases">
        <title>Sequencing the genomes of 1000 Actinobacteria strains.</title>
        <authorList>
            <person name="Klenk H.-P."/>
        </authorList>
    </citation>
    <scope>NUCLEOTIDE SEQUENCE [LARGE SCALE GENOMIC DNA]</scope>
    <source>
        <strain evidence="2 3">DSM 45165</strain>
    </source>
</reference>
<sequence length="163" mass="18786">MSLEERVRRMEDLHALQQLRARYCQYLDDGRWTELVELFTRDGAFVGLSAVRGHAELLEFFPGLQKGSLSSWWHFSANETLELDGDTATGETWLLQPCVVDGRAQLAAGRYADRMVRAANGDWLFDERKVTFFWWSDLAEGWDAGRFAWPPARVAADDRYPPR</sequence>
<proteinExistence type="predicted"/>
<dbReference type="Pfam" id="PF13577">
    <property type="entry name" value="SnoaL_4"/>
    <property type="match status" value="1"/>
</dbReference>
<evidence type="ECO:0000313" key="2">
    <source>
        <dbReference type="EMBL" id="PKV95342.1"/>
    </source>
</evidence>
<accession>A0A2N3WNA8</accession>
<dbReference type="OrthoDB" id="4941530at2"/>
<dbReference type="Gene3D" id="3.10.450.50">
    <property type="match status" value="1"/>
</dbReference>
<keyword evidence="3" id="KW-1185">Reference proteome</keyword>
<gene>
    <name evidence="2" type="ORF">ATK30_6257</name>
</gene>
<dbReference type="InterPro" id="IPR037401">
    <property type="entry name" value="SnoaL-like"/>
</dbReference>
<organism evidence="2 3">
    <name type="scientific">Amycolatopsis echigonensis</name>
    <dbReference type="NCBI Taxonomy" id="2576905"/>
    <lineage>
        <taxon>Bacteria</taxon>
        <taxon>Bacillati</taxon>
        <taxon>Actinomycetota</taxon>
        <taxon>Actinomycetes</taxon>
        <taxon>Pseudonocardiales</taxon>
        <taxon>Pseudonocardiaceae</taxon>
        <taxon>Amycolatopsis</taxon>
    </lineage>
</organism>
<dbReference type="EMBL" id="PJMY01000003">
    <property type="protein sequence ID" value="PKV95342.1"/>
    <property type="molecule type" value="Genomic_DNA"/>
</dbReference>
<evidence type="ECO:0000259" key="1">
    <source>
        <dbReference type="Pfam" id="PF13577"/>
    </source>
</evidence>
<comment type="caution">
    <text evidence="2">The sequence shown here is derived from an EMBL/GenBank/DDBJ whole genome shotgun (WGS) entry which is preliminary data.</text>
</comment>
<dbReference type="RefSeq" id="WP_101438488.1">
    <property type="nucleotide sequence ID" value="NZ_PJMY01000003.1"/>
</dbReference>
<dbReference type="Proteomes" id="UP000233750">
    <property type="component" value="Unassembled WGS sequence"/>
</dbReference>
<protein>
    <submittedName>
        <fullName evidence="2">SnoaL-like protein</fullName>
    </submittedName>
</protein>